<dbReference type="EMBL" id="LDWR01000014">
    <property type="protein sequence ID" value="KML60404.1"/>
    <property type="molecule type" value="Genomic_DNA"/>
</dbReference>
<comment type="caution">
    <text evidence="2">The sequence shown here is derived from an EMBL/GenBank/DDBJ whole genome shotgun (WGS) entry which is preliminary data.</text>
</comment>
<feature type="domain" description="AMP-dependent synthetase/ligase" evidence="1">
    <location>
        <begin position="20"/>
        <end position="357"/>
    </location>
</feature>
<organism evidence="2 3">
    <name type="scientific">Burkholderia cepacia</name>
    <name type="common">Pseudomonas cepacia</name>
    <dbReference type="NCBI Taxonomy" id="292"/>
    <lineage>
        <taxon>Bacteria</taxon>
        <taxon>Pseudomonadati</taxon>
        <taxon>Pseudomonadota</taxon>
        <taxon>Betaproteobacteria</taxon>
        <taxon>Burkholderiales</taxon>
        <taxon>Burkholderiaceae</taxon>
        <taxon>Burkholderia</taxon>
        <taxon>Burkholderia cepacia complex</taxon>
    </lineage>
</organism>
<dbReference type="AlphaFoldDB" id="A0A0J5X074"/>
<gene>
    <name evidence="2" type="ORF">VL15_08370</name>
</gene>
<accession>A0A0J5X074</accession>
<sequence>MKFASLLARDANWQIVLHGARLTAGDLRARLRAARRALGDLEPHLRGRSRLIAVGFSGFDYFLFTLLASTLGCRIVLCDPRMLSAALRQYRLDAIAVVATRSIACDGLPVVVLDPAAADAEETGRDAAAWADADADAPRAQIVFMTSGTTSAPKLVVYDEAQLVENALAVGRYLGVQPGDGVLCMFPTHYMYGFSTMMSGLLAGATVWLERPSLTAHEVLGYLCSGRIRFAPLIRSIAERVCELAEATPGMRFDGIVVLNASDRIYAAQVRRLLALGACVWNNFGQTESGPRIFALPLTPDDLPRLDSYCFEGVVAPGRPIDPRIELWIVDAQGRPCAPGETGHLHYRTPYAMHGYLLPDGSLQRFTTLESGDLVFRRDDGIVFWVGRKDETVKCNGRLINVSLLHQHFDAFDDIAKSYFLADPQTGALTVFVVPRPSPACADVDFTARILSRYRAAFPLYPRIADVRFVDDLPVTSTGKISLRLLRESA</sequence>
<dbReference type="Gene3D" id="3.30.300.30">
    <property type="match status" value="1"/>
</dbReference>
<dbReference type="Pfam" id="PF00501">
    <property type="entry name" value="AMP-binding"/>
    <property type="match status" value="1"/>
</dbReference>
<dbReference type="InterPro" id="IPR042099">
    <property type="entry name" value="ANL_N_sf"/>
</dbReference>
<dbReference type="InterPro" id="IPR045851">
    <property type="entry name" value="AMP-bd_C_sf"/>
</dbReference>
<dbReference type="Proteomes" id="UP000036338">
    <property type="component" value="Unassembled WGS sequence"/>
</dbReference>
<dbReference type="PANTHER" id="PTHR43767:SF10">
    <property type="entry name" value="SURFACTIN SYNTHASE SUBUNIT 1"/>
    <property type="match status" value="1"/>
</dbReference>
<dbReference type="CDD" id="cd04433">
    <property type="entry name" value="AFD_class_I"/>
    <property type="match status" value="1"/>
</dbReference>
<evidence type="ECO:0000313" key="2">
    <source>
        <dbReference type="EMBL" id="KML60404.1"/>
    </source>
</evidence>
<evidence type="ECO:0000313" key="3">
    <source>
        <dbReference type="Proteomes" id="UP000036338"/>
    </source>
</evidence>
<dbReference type="RefSeq" id="WP_048244810.1">
    <property type="nucleotide sequence ID" value="NZ_LDWR01000014.1"/>
</dbReference>
<evidence type="ECO:0000259" key="1">
    <source>
        <dbReference type="Pfam" id="PF00501"/>
    </source>
</evidence>
<proteinExistence type="predicted"/>
<dbReference type="SUPFAM" id="SSF56801">
    <property type="entry name" value="Acetyl-CoA synthetase-like"/>
    <property type="match status" value="1"/>
</dbReference>
<dbReference type="PATRIC" id="fig|292.27.peg.1247"/>
<dbReference type="Gene3D" id="3.40.50.12780">
    <property type="entry name" value="N-terminal domain of ligase-like"/>
    <property type="match status" value="1"/>
</dbReference>
<reference evidence="2 3" key="1">
    <citation type="submission" date="2015-05" db="EMBL/GenBank/DDBJ databases">
        <title>Draft genome of Burkholderia cepacia LK29.</title>
        <authorList>
            <person name="Chan X.Y."/>
        </authorList>
    </citation>
    <scope>NUCLEOTIDE SEQUENCE [LARGE SCALE GENOMIC DNA]</scope>
    <source>
        <strain evidence="2 3">LK29</strain>
    </source>
</reference>
<dbReference type="InterPro" id="IPR000873">
    <property type="entry name" value="AMP-dep_synth/lig_dom"/>
</dbReference>
<dbReference type="InterPro" id="IPR050237">
    <property type="entry name" value="ATP-dep_AMP-bd_enzyme"/>
</dbReference>
<protein>
    <submittedName>
        <fullName evidence="2">AMP-dependent synthetase</fullName>
    </submittedName>
</protein>
<dbReference type="PANTHER" id="PTHR43767">
    <property type="entry name" value="LONG-CHAIN-FATTY-ACID--COA LIGASE"/>
    <property type="match status" value="1"/>
</dbReference>
<name>A0A0J5X074_BURCE</name>